<evidence type="ECO:0000256" key="10">
    <source>
        <dbReference type="ARBA" id="ARBA00022723"/>
    </source>
</evidence>
<dbReference type="EC" id="2.4.1.122" evidence="6"/>
<name>A0A8R1DRW1_CAEJA</name>
<feature type="transmembrane region" description="Helical" evidence="24">
    <location>
        <begin position="6"/>
        <end position="26"/>
    </location>
</feature>
<dbReference type="GO" id="GO:0030145">
    <property type="term" value="F:manganese ion binding"/>
    <property type="evidence" value="ECO:0007669"/>
    <property type="project" value="UniProtKB-ARBA"/>
</dbReference>
<evidence type="ECO:0000256" key="21">
    <source>
        <dbReference type="ARBA" id="ARBA00043065"/>
    </source>
</evidence>
<evidence type="ECO:0000256" key="8">
    <source>
        <dbReference type="ARBA" id="ARBA00022679"/>
    </source>
</evidence>
<dbReference type="InterPro" id="IPR026050">
    <property type="entry name" value="C1GALT1/C1GALT1_chp1"/>
</dbReference>
<feature type="transmembrane region" description="Helical" evidence="24">
    <location>
        <begin position="387"/>
        <end position="409"/>
    </location>
</feature>
<evidence type="ECO:0000256" key="19">
    <source>
        <dbReference type="ARBA" id="ARBA00041226"/>
    </source>
</evidence>
<feature type="region of interest" description="Disordered" evidence="23">
    <location>
        <begin position="323"/>
        <end position="347"/>
    </location>
</feature>
<keyword evidence="13 24" id="KW-1133">Transmembrane helix</keyword>
<evidence type="ECO:0000256" key="6">
    <source>
        <dbReference type="ARBA" id="ARBA00012557"/>
    </source>
</evidence>
<dbReference type="PANTHER" id="PTHR23033:SF14">
    <property type="entry name" value="GLYCOPROTEIN-N-ACETYLGALACTOSAMINE 3-BETA-GALACTOSYLTRANSFERASE 1-RELATED"/>
    <property type="match status" value="1"/>
</dbReference>
<dbReference type="Proteomes" id="UP000005237">
    <property type="component" value="Unassembled WGS sequence"/>
</dbReference>
<keyword evidence="11" id="KW-0547">Nucleotide-binding</keyword>
<evidence type="ECO:0000256" key="14">
    <source>
        <dbReference type="ARBA" id="ARBA00023136"/>
    </source>
</evidence>
<keyword evidence="7" id="KW-0328">Glycosyltransferase</keyword>
<accession>A0A8R1DRW1</accession>
<evidence type="ECO:0000256" key="20">
    <source>
        <dbReference type="ARBA" id="ARBA00042009"/>
    </source>
</evidence>
<dbReference type="GO" id="GO:0016020">
    <property type="term" value="C:membrane"/>
    <property type="evidence" value="ECO:0007669"/>
    <property type="project" value="UniProtKB-SubCell"/>
</dbReference>
<evidence type="ECO:0000256" key="22">
    <source>
        <dbReference type="ARBA" id="ARBA00059245"/>
    </source>
</evidence>
<keyword evidence="12" id="KW-0735">Signal-anchor</keyword>
<dbReference type="PANTHER" id="PTHR23033">
    <property type="entry name" value="BETA1,3-GALACTOSYLTRANSFERASE"/>
    <property type="match status" value="1"/>
</dbReference>
<evidence type="ECO:0000256" key="16">
    <source>
        <dbReference type="ARBA" id="ARBA00023180"/>
    </source>
</evidence>
<evidence type="ECO:0000256" key="4">
    <source>
        <dbReference type="ARBA" id="ARBA00006462"/>
    </source>
</evidence>
<sequence length="411" mass="45374">MANWPRISPIAYVAVGVLIGLTLSILSQSGSTAFDAASRIAVLRASRLDDHNHHHANDPHGDDDEGVDDNHANFAPVQFHSNDSSHSHDGESIIADEIFKKVRVFCWILTGKQNHEKRAKHVKATWAKRCNKYVFMSSEENDELPAINLNVSEGRDYLWAKTKGAFKYIYDHHLNDYDWFLKADDDTYVVMENLRFMLLAHSPDEPIHFGCKFKPFTKGGYHSGGAGYVLSREALKKFIEVALPDKSLCSQNHGGAEDAEMGKCLEKVGVKAGDSRDADGHHRMDTIVPIPCSASIENGCANSGYFTPKGFLNQNIVREAEAVREKKSESPRYSTTSSDYNVPVSPSSRFPSSSPLIVISPPKDDATPITVLPTAVRPVPDTHRRSLMVAIVAASLVFIAVVFMILLVVNA</sequence>
<evidence type="ECO:0000256" key="5">
    <source>
        <dbReference type="ARBA" id="ARBA00011748"/>
    </source>
</evidence>
<feature type="compositionally biased region" description="Basic and acidic residues" evidence="23">
    <location>
        <begin position="51"/>
        <end position="60"/>
    </location>
</feature>
<comment type="pathway">
    <text evidence="3">Protein modification; protein glycosylation.</text>
</comment>
<organism evidence="26 27">
    <name type="scientific">Caenorhabditis japonica</name>
    <dbReference type="NCBI Taxonomy" id="281687"/>
    <lineage>
        <taxon>Eukaryota</taxon>
        <taxon>Metazoa</taxon>
        <taxon>Ecdysozoa</taxon>
        <taxon>Nematoda</taxon>
        <taxon>Chromadorea</taxon>
        <taxon>Rhabditida</taxon>
        <taxon>Rhabditina</taxon>
        <taxon>Rhabditomorpha</taxon>
        <taxon>Rhabditoidea</taxon>
        <taxon>Rhabditidae</taxon>
        <taxon>Peloderinae</taxon>
        <taxon>Caenorhabditis</taxon>
    </lineage>
</organism>
<feature type="region of interest" description="Disordered" evidence="23">
    <location>
        <begin position="51"/>
        <end position="88"/>
    </location>
</feature>
<evidence type="ECO:0000256" key="17">
    <source>
        <dbReference type="ARBA" id="ARBA00023211"/>
    </source>
</evidence>
<keyword evidence="16" id="KW-0325">Glycoprotein</keyword>
<evidence type="ECO:0000256" key="15">
    <source>
        <dbReference type="ARBA" id="ARBA00023157"/>
    </source>
</evidence>
<evidence type="ECO:0000256" key="23">
    <source>
        <dbReference type="SAM" id="MobiDB-lite"/>
    </source>
</evidence>
<evidence type="ECO:0000256" key="3">
    <source>
        <dbReference type="ARBA" id="ARBA00004922"/>
    </source>
</evidence>
<keyword evidence="14 24" id="KW-0472">Membrane</keyword>
<keyword evidence="8" id="KW-0808">Transferase</keyword>
<evidence type="ECO:0000256" key="2">
    <source>
        <dbReference type="ARBA" id="ARBA00004606"/>
    </source>
</evidence>
<keyword evidence="27" id="KW-1185">Reference proteome</keyword>
<dbReference type="Gene3D" id="3.90.550.50">
    <property type="match status" value="1"/>
</dbReference>
<keyword evidence="9 24" id="KW-0812">Transmembrane</keyword>
<keyword evidence="17" id="KW-0464">Manganese</keyword>
<keyword evidence="10" id="KW-0479">Metal-binding</keyword>
<comment type="subunit">
    <text evidence="5">Homodimer; disulfide-linked.</text>
</comment>
<comment type="function">
    <text evidence="22">Glycosyltransferase that generates the core 1 O-glycan Gal-beta1-3GalNAc-alpha1-Ser/Thr (T antigen), which is a precursor for many extended O-glycans in glycoproteins.</text>
</comment>
<feature type="domain" description="Fringe-like glycosyltransferase" evidence="25">
    <location>
        <begin position="103"/>
        <end position="272"/>
    </location>
</feature>
<evidence type="ECO:0000256" key="13">
    <source>
        <dbReference type="ARBA" id="ARBA00022989"/>
    </source>
</evidence>
<evidence type="ECO:0000256" key="18">
    <source>
        <dbReference type="ARBA" id="ARBA00040898"/>
    </source>
</evidence>
<protein>
    <recommendedName>
        <fullName evidence="18">Glycoprotein-N-acetylgalactosamine 3-beta-galactosyltransferase 1</fullName>
        <ecNumber evidence="6">2.4.1.122</ecNumber>
    </recommendedName>
    <alternativeName>
        <fullName evidence="20">Core 1 O-glycan T-synthase</fullName>
    </alternativeName>
    <alternativeName>
        <fullName evidence="21">Core 1 UDP-galactose:N-acetylgalactosamine-alpha-R beta 1,3-galactosyltransferase 1</fullName>
    </alternativeName>
    <alternativeName>
        <fullName evidence="19">Core 1 beta1,3-galactosyltransferase 1</fullName>
    </alternativeName>
</protein>
<evidence type="ECO:0000313" key="27">
    <source>
        <dbReference type="Proteomes" id="UP000005237"/>
    </source>
</evidence>
<evidence type="ECO:0000256" key="9">
    <source>
        <dbReference type="ARBA" id="ARBA00022692"/>
    </source>
</evidence>
<evidence type="ECO:0000256" key="11">
    <source>
        <dbReference type="ARBA" id="ARBA00022741"/>
    </source>
</evidence>
<proteinExistence type="inferred from homology"/>
<evidence type="ECO:0000256" key="12">
    <source>
        <dbReference type="ARBA" id="ARBA00022968"/>
    </source>
</evidence>
<reference evidence="26" key="2">
    <citation type="submission" date="2022-06" db="UniProtKB">
        <authorList>
            <consortium name="EnsemblMetazoa"/>
        </authorList>
    </citation>
    <scope>IDENTIFICATION</scope>
    <source>
        <strain evidence="26">DF5081</strain>
    </source>
</reference>
<dbReference type="AlphaFoldDB" id="A0A8R1DRW1"/>
<dbReference type="Pfam" id="PF02434">
    <property type="entry name" value="Fringe"/>
    <property type="match status" value="1"/>
</dbReference>
<feature type="compositionally biased region" description="Polar residues" evidence="23">
    <location>
        <begin position="331"/>
        <end position="340"/>
    </location>
</feature>
<comment type="subcellular location">
    <subcellularLocation>
        <location evidence="2">Membrane</location>
        <topology evidence="2">Single-pass type II membrane protein</topology>
    </subcellularLocation>
</comment>
<dbReference type="EnsemblMetazoa" id="CJA10187.1">
    <property type="protein sequence ID" value="CJA10187.1"/>
    <property type="gene ID" value="WBGene00129391"/>
</dbReference>
<reference evidence="27" key="1">
    <citation type="submission" date="2010-08" db="EMBL/GenBank/DDBJ databases">
        <authorList>
            <consortium name="Caenorhabditis japonica Sequencing Consortium"/>
            <person name="Wilson R.K."/>
        </authorList>
    </citation>
    <scope>NUCLEOTIDE SEQUENCE [LARGE SCALE GENOMIC DNA]</scope>
    <source>
        <strain evidence="27">DF5081</strain>
    </source>
</reference>
<evidence type="ECO:0000256" key="24">
    <source>
        <dbReference type="SAM" id="Phobius"/>
    </source>
</evidence>
<dbReference type="FunFam" id="3.90.550.50:FF:000017">
    <property type="entry name" value="Glycoprotein-N-acetylgalactosamine 3-beta-galactosyltransferase 1"/>
    <property type="match status" value="1"/>
</dbReference>
<evidence type="ECO:0000259" key="25">
    <source>
        <dbReference type="Pfam" id="PF02434"/>
    </source>
</evidence>
<dbReference type="InterPro" id="IPR003378">
    <property type="entry name" value="Fringe-like_glycosylTrfase"/>
</dbReference>
<evidence type="ECO:0000256" key="7">
    <source>
        <dbReference type="ARBA" id="ARBA00022676"/>
    </source>
</evidence>
<dbReference type="GO" id="GO:0016263">
    <property type="term" value="F:glycoprotein-N-acetylgalactosamine 3-beta-galactosyltransferase activity"/>
    <property type="evidence" value="ECO:0007669"/>
    <property type="project" value="UniProtKB-EC"/>
</dbReference>
<comment type="similarity">
    <text evidence="4">Belongs to the glycosyltransferase 31 family. Beta3-Gal-T subfamily.</text>
</comment>
<dbReference type="GO" id="GO:0000166">
    <property type="term" value="F:nucleotide binding"/>
    <property type="evidence" value="ECO:0007669"/>
    <property type="project" value="UniProtKB-KW"/>
</dbReference>
<comment type="cofactor">
    <cofactor evidence="1">
        <name>Mn(2+)</name>
        <dbReference type="ChEBI" id="CHEBI:29035"/>
    </cofactor>
</comment>
<evidence type="ECO:0000256" key="1">
    <source>
        <dbReference type="ARBA" id="ARBA00001936"/>
    </source>
</evidence>
<evidence type="ECO:0000313" key="26">
    <source>
        <dbReference type="EnsemblMetazoa" id="CJA10187.1"/>
    </source>
</evidence>
<keyword evidence="15" id="KW-1015">Disulfide bond</keyword>